<organism evidence="1 2">
    <name type="scientific">Lithospermum erythrorhizon</name>
    <name type="common">Purple gromwell</name>
    <name type="synonym">Lithospermum officinale var. erythrorhizon</name>
    <dbReference type="NCBI Taxonomy" id="34254"/>
    <lineage>
        <taxon>Eukaryota</taxon>
        <taxon>Viridiplantae</taxon>
        <taxon>Streptophyta</taxon>
        <taxon>Embryophyta</taxon>
        <taxon>Tracheophyta</taxon>
        <taxon>Spermatophyta</taxon>
        <taxon>Magnoliopsida</taxon>
        <taxon>eudicotyledons</taxon>
        <taxon>Gunneridae</taxon>
        <taxon>Pentapetalae</taxon>
        <taxon>asterids</taxon>
        <taxon>lamiids</taxon>
        <taxon>Boraginales</taxon>
        <taxon>Boraginaceae</taxon>
        <taxon>Boraginoideae</taxon>
        <taxon>Lithospermeae</taxon>
        <taxon>Lithospermum</taxon>
    </lineage>
</organism>
<comment type="caution">
    <text evidence="1">The sequence shown here is derived from an EMBL/GenBank/DDBJ whole genome shotgun (WGS) entry which is preliminary data.</text>
</comment>
<keyword evidence="2" id="KW-1185">Reference proteome</keyword>
<protein>
    <submittedName>
        <fullName evidence="1">Uncharacterized protein</fullName>
    </submittedName>
</protein>
<name>A0AAV3Q8Z7_LITER</name>
<evidence type="ECO:0000313" key="1">
    <source>
        <dbReference type="EMBL" id="GAA0159110.1"/>
    </source>
</evidence>
<dbReference type="Proteomes" id="UP001454036">
    <property type="component" value="Unassembled WGS sequence"/>
</dbReference>
<dbReference type="AlphaFoldDB" id="A0AAV3Q8Z7"/>
<gene>
    <name evidence="1" type="ORF">LIER_38793</name>
</gene>
<dbReference type="EMBL" id="BAABME010020030">
    <property type="protein sequence ID" value="GAA0159110.1"/>
    <property type="molecule type" value="Genomic_DNA"/>
</dbReference>
<proteinExistence type="predicted"/>
<accession>A0AAV3Q8Z7</accession>
<reference evidence="1 2" key="1">
    <citation type="submission" date="2024-01" db="EMBL/GenBank/DDBJ databases">
        <title>The complete chloroplast genome sequence of Lithospermum erythrorhizon: insights into the phylogenetic relationship among Boraginaceae species and the maternal lineages of purple gromwells.</title>
        <authorList>
            <person name="Okada T."/>
            <person name="Watanabe K."/>
        </authorList>
    </citation>
    <scope>NUCLEOTIDE SEQUENCE [LARGE SCALE GENOMIC DNA]</scope>
</reference>
<evidence type="ECO:0000313" key="2">
    <source>
        <dbReference type="Proteomes" id="UP001454036"/>
    </source>
</evidence>
<sequence length="110" mass="12603">MRRERGDEPRWVSQLIHGNEWDKAAVRRHLEGEDMETVLVIPLSKHRIRDRIVWNHTKSGVYITSSGYLMTREMRLNGELGGAAKGEPSGGVTRDEAWKELWGLSVPPRV</sequence>